<dbReference type="Gene3D" id="3.10.129.10">
    <property type="entry name" value="Hotdog Thioesterase"/>
    <property type="match status" value="1"/>
</dbReference>
<dbReference type="SUPFAM" id="SSF54637">
    <property type="entry name" value="Thioesterase/thiol ester dehydrase-isomerase"/>
    <property type="match status" value="1"/>
</dbReference>
<dbReference type="PANTHER" id="PTHR47260:SF1">
    <property type="entry name" value="UPF0644 PROTEIN PB2B4.06"/>
    <property type="match status" value="1"/>
</dbReference>
<reference evidence="2" key="1">
    <citation type="submission" date="2023-08" db="EMBL/GenBank/DDBJ databases">
        <title>Draft sequence of the Babesia gibsoni genome.</title>
        <authorList>
            <person name="Yamagishi J.Y."/>
            <person name="Xuan X.X."/>
        </authorList>
    </citation>
    <scope>NUCLEOTIDE SEQUENCE</scope>
    <source>
        <strain evidence="2">Azabu</strain>
    </source>
</reference>
<organism evidence="2 3">
    <name type="scientific">Babesia gibsoni</name>
    <dbReference type="NCBI Taxonomy" id="33632"/>
    <lineage>
        <taxon>Eukaryota</taxon>
        <taxon>Sar</taxon>
        <taxon>Alveolata</taxon>
        <taxon>Apicomplexa</taxon>
        <taxon>Aconoidasida</taxon>
        <taxon>Piroplasmida</taxon>
        <taxon>Babesiidae</taxon>
        <taxon>Babesia</taxon>
    </lineage>
</organism>
<name>A0AAD8LK10_BABGI</name>
<dbReference type="InterPro" id="IPR052061">
    <property type="entry name" value="PTE-AB_protein"/>
</dbReference>
<dbReference type="AlphaFoldDB" id="A0AAD8LK10"/>
<gene>
    <name evidence="2" type="ORF">BgAZ_305050</name>
</gene>
<proteinExistence type="predicted"/>
<feature type="domain" description="Thioesterase" evidence="1">
    <location>
        <begin position="109"/>
        <end position="156"/>
    </location>
</feature>
<accession>A0AAD8LK10</accession>
<evidence type="ECO:0000259" key="1">
    <source>
        <dbReference type="Pfam" id="PF03061"/>
    </source>
</evidence>
<dbReference type="CDD" id="cd03440">
    <property type="entry name" value="hot_dog"/>
    <property type="match status" value="1"/>
</dbReference>
<dbReference type="InterPro" id="IPR029069">
    <property type="entry name" value="HotDog_dom_sf"/>
</dbReference>
<dbReference type="InterPro" id="IPR006683">
    <property type="entry name" value="Thioestr_dom"/>
</dbReference>
<comment type="caution">
    <text evidence="2">The sequence shown here is derived from an EMBL/GenBank/DDBJ whole genome shotgun (WGS) entry which is preliminary data.</text>
</comment>
<dbReference type="PANTHER" id="PTHR47260">
    <property type="entry name" value="UPF0644 PROTEIN PB2B4.06"/>
    <property type="match status" value="1"/>
</dbReference>
<evidence type="ECO:0000313" key="3">
    <source>
        <dbReference type="Proteomes" id="UP001230268"/>
    </source>
</evidence>
<dbReference type="Proteomes" id="UP001230268">
    <property type="component" value="Unassembled WGS sequence"/>
</dbReference>
<keyword evidence="3" id="KW-1185">Reference proteome</keyword>
<dbReference type="Pfam" id="PF03061">
    <property type="entry name" value="4HBT"/>
    <property type="match status" value="1"/>
</dbReference>
<protein>
    <recommendedName>
        <fullName evidence="1">Thioesterase domain-containing protein</fullName>
    </recommendedName>
</protein>
<dbReference type="EMBL" id="JAVEPI010000003">
    <property type="protein sequence ID" value="KAK1442987.1"/>
    <property type="molecule type" value="Genomic_DNA"/>
</dbReference>
<sequence>MGTPIPQAFAKHFKFAEYHHVGKFGLLEHTKGKFGHLLGDNLMQREGFFMETFINVTKDALDPDGKGPVVREMDEELYQDLLLGDGTRKFVTHFVYLVNVGALCCGHAGVWHGGVTSALFDHAFGVLGCTMLKMAATKYINIRFKAPIRVGESVALVVSFDPSNMADEKADRFVAYAEMFNEKGVVVATGESELVDVSQRWAGKN</sequence>
<evidence type="ECO:0000313" key="2">
    <source>
        <dbReference type="EMBL" id="KAK1442987.1"/>
    </source>
</evidence>